<proteinExistence type="predicted"/>
<name>A0ABT0NVX5_9ACTN</name>
<dbReference type="InterPro" id="IPR011008">
    <property type="entry name" value="Dimeric_a/b-barrel"/>
</dbReference>
<comment type="caution">
    <text evidence="1">The sequence shown here is derived from an EMBL/GenBank/DDBJ whole genome shotgun (WGS) entry which is preliminary data.</text>
</comment>
<dbReference type="Pfam" id="PF05336">
    <property type="entry name" value="rhaM"/>
    <property type="match status" value="1"/>
</dbReference>
<keyword evidence="2" id="KW-1185">Reference proteome</keyword>
<dbReference type="SUPFAM" id="SSF54909">
    <property type="entry name" value="Dimeric alpha+beta barrel"/>
    <property type="match status" value="1"/>
</dbReference>
<accession>A0ABT0NVX5</accession>
<dbReference type="RefSeq" id="WP_249461812.1">
    <property type="nucleotide sequence ID" value="NZ_JAMCCK010000027.1"/>
</dbReference>
<dbReference type="InterPro" id="IPR008000">
    <property type="entry name" value="Rham/fucose_mutarotase"/>
</dbReference>
<dbReference type="Gene3D" id="3.30.70.100">
    <property type="match status" value="1"/>
</dbReference>
<dbReference type="PANTHER" id="PTHR34389:SF2">
    <property type="entry name" value="L-RHAMNOSE MUTAROTASE"/>
    <property type="match status" value="1"/>
</dbReference>
<evidence type="ECO:0000313" key="2">
    <source>
        <dbReference type="Proteomes" id="UP001202052"/>
    </source>
</evidence>
<dbReference type="Proteomes" id="UP001202052">
    <property type="component" value="Unassembled WGS sequence"/>
</dbReference>
<sequence length="106" mass="12227">MQRVCFLLKVRADRLEEYRARHAAVWPEMLDALKAAGWHNYSLFLREDGLLVGYLETEDFGAARARMAATEVNARWQKEMAPFFESPDGARPDEAMRPLTEVFHLA</sequence>
<dbReference type="EMBL" id="JAMCCK010000027">
    <property type="protein sequence ID" value="MCL3995614.1"/>
    <property type="molecule type" value="Genomic_DNA"/>
</dbReference>
<evidence type="ECO:0000313" key="1">
    <source>
        <dbReference type="EMBL" id="MCL3995614.1"/>
    </source>
</evidence>
<reference evidence="1 2" key="1">
    <citation type="submission" date="2022-05" db="EMBL/GenBank/DDBJ databases">
        <title>Genome Resource of Streptomyces lavenduligriseus GA1-1, a Strain with Broad-Spectrum Antifungal Activity against Phytopathogenic Fungi.</title>
        <authorList>
            <person name="Qi D."/>
        </authorList>
    </citation>
    <scope>NUCLEOTIDE SEQUENCE [LARGE SCALE GENOMIC DNA]</scope>
    <source>
        <strain evidence="1 2">GA1-1</strain>
    </source>
</reference>
<organism evidence="1 2">
    <name type="scientific">Streptomyces lavenduligriseus</name>
    <dbReference type="NCBI Taxonomy" id="67315"/>
    <lineage>
        <taxon>Bacteria</taxon>
        <taxon>Bacillati</taxon>
        <taxon>Actinomycetota</taxon>
        <taxon>Actinomycetes</taxon>
        <taxon>Kitasatosporales</taxon>
        <taxon>Streptomycetaceae</taxon>
        <taxon>Streptomyces</taxon>
    </lineage>
</organism>
<protein>
    <submittedName>
        <fullName evidence="1">L-rhamnose mutarotase</fullName>
    </submittedName>
</protein>
<gene>
    <name evidence="1" type="ORF">M4438_19220</name>
</gene>
<dbReference type="PANTHER" id="PTHR34389">
    <property type="entry name" value="L-RHAMNOSE MUTAROTASE"/>
    <property type="match status" value="1"/>
</dbReference>